<dbReference type="EnsemblMetazoa" id="ISCW014812-RA">
    <property type="protein sequence ID" value="ISCW014812-PA"/>
    <property type="gene ID" value="ISCW014812"/>
</dbReference>
<evidence type="ECO:0000256" key="5">
    <source>
        <dbReference type="ARBA" id="ARBA00023136"/>
    </source>
</evidence>
<comment type="subcellular location">
    <subcellularLocation>
        <location evidence="1">Membrane</location>
        <topology evidence="1">Multi-pass membrane protein</topology>
    </subcellularLocation>
</comment>
<dbReference type="HOGENOM" id="CLU_1444372_0_0_1"/>
<dbReference type="GO" id="GO:0140359">
    <property type="term" value="F:ABC-type transporter activity"/>
    <property type="evidence" value="ECO:0007669"/>
    <property type="project" value="InterPro"/>
</dbReference>
<keyword evidence="2" id="KW-0813">Transport</keyword>
<evidence type="ECO:0000256" key="3">
    <source>
        <dbReference type="ARBA" id="ARBA00022692"/>
    </source>
</evidence>
<dbReference type="PANTHER" id="PTHR48041:SF78">
    <property type="entry name" value="ABC TRANSPORTER EXPRESSED IN TRACHEA, ISOFORM A"/>
    <property type="match status" value="1"/>
</dbReference>
<reference evidence="8 10" key="1">
    <citation type="submission" date="2008-03" db="EMBL/GenBank/DDBJ databases">
        <title>Annotation of Ixodes scapularis.</title>
        <authorList>
            <consortium name="Ixodes scapularis Genome Project Consortium"/>
            <person name="Caler E."/>
            <person name="Hannick L.I."/>
            <person name="Bidwell S."/>
            <person name="Joardar V."/>
            <person name="Thiagarajan M."/>
            <person name="Amedeo P."/>
            <person name="Galinsky K.J."/>
            <person name="Schobel S."/>
            <person name="Inman J."/>
            <person name="Hostetler J."/>
            <person name="Miller J."/>
            <person name="Hammond M."/>
            <person name="Megy K."/>
            <person name="Lawson D."/>
            <person name="Kodira C."/>
            <person name="Sutton G."/>
            <person name="Meyer J."/>
            <person name="Hill C.A."/>
            <person name="Birren B."/>
            <person name="Nene V."/>
            <person name="Collins F."/>
            <person name="Alarcon-Chaidez F."/>
            <person name="Wikel S."/>
            <person name="Strausberg R."/>
        </authorList>
    </citation>
    <scope>NUCLEOTIDE SEQUENCE [LARGE SCALE GENOMIC DNA]</scope>
    <source>
        <strain evidence="10">Wikel</strain>
        <strain evidence="8">Wikel colony</strain>
    </source>
</reference>
<feature type="domain" description="ABC-2 type transporter transmembrane" evidence="7">
    <location>
        <begin position="46"/>
        <end position="186"/>
    </location>
</feature>
<keyword evidence="3 6" id="KW-0812">Transmembrane</keyword>
<evidence type="ECO:0000259" key="7">
    <source>
        <dbReference type="Pfam" id="PF01061"/>
    </source>
</evidence>
<protein>
    <submittedName>
        <fullName evidence="8 9">ABC transporter, putative</fullName>
    </submittedName>
</protein>
<dbReference type="GO" id="GO:0016020">
    <property type="term" value="C:membrane"/>
    <property type="evidence" value="ECO:0007669"/>
    <property type="project" value="UniProtKB-SubCell"/>
</dbReference>
<name>B7QH90_IXOSC</name>
<organism>
    <name type="scientific">Ixodes scapularis</name>
    <name type="common">Black-legged tick</name>
    <name type="synonym">Deer tick</name>
    <dbReference type="NCBI Taxonomy" id="6945"/>
    <lineage>
        <taxon>Eukaryota</taxon>
        <taxon>Metazoa</taxon>
        <taxon>Ecdysozoa</taxon>
        <taxon>Arthropoda</taxon>
        <taxon>Chelicerata</taxon>
        <taxon>Arachnida</taxon>
        <taxon>Acari</taxon>
        <taxon>Parasitiformes</taxon>
        <taxon>Ixodida</taxon>
        <taxon>Ixodoidea</taxon>
        <taxon>Ixodidae</taxon>
        <taxon>Ixodinae</taxon>
        <taxon>Ixodes</taxon>
    </lineage>
</organism>
<evidence type="ECO:0000256" key="6">
    <source>
        <dbReference type="SAM" id="Phobius"/>
    </source>
</evidence>
<reference evidence="9" key="2">
    <citation type="submission" date="2020-05" db="UniProtKB">
        <authorList>
            <consortium name="EnsemblMetazoa"/>
        </authorList>
    </citation>
    <scope>IDENTIFICATION</scope>
    <source>
        <strain evidence="9">wikel</strain>
    </source>
</reference>
<feature type="transmembrane region" description="Helical" evidence="6">
    <location>
        <begin position="161"/>
        <end position="185"/>
    </location>
</feature>
<dbReference type="EMBL" id="ABJB010037605">
    <property type="status" value="NOT_ANNOTATED_CDS"/>
    <property type="molecule type" value="Genomic_DNA"/>
</dbReference>
<dbReference type="AlphaFoldDB" id="B7QH90"/>
<keyword evidence="5 6" id="KW-0472">Membrane</keyword>
<dbReference type="Pfam" id="PF01061">
    <property type="entry name" value="ABC2_membrane"/>
    <property type="match status" value="1"/>
</dbReference>
<dbReference type="EMBL" id="DS937737">
    <property type="protein sequence ID" value="EEC18212.1"/>
    <property type="molecule type" value="Genomic_DNA"/>
</dbReference>
<gene>
    <name evidence="8" type="ORF">IscW_ISCW014812</name>
</gene>
<sequence length="188" mass="20835">TEVAAGEYGEQVEKLADEFALPLPVTSGVLDVGFKTAYGGQQMTKQVTFLVRFIAYIAFALMTVVTFYGVGRKASTVVNNAVLFFTIILVSAMQTMMPAVIIFPIELGVLLREKRNDWYTVNLYYLASYVNEIPFLITPFTIFLAIIYYPTGQPLEWWRAAAMLLFGIQLGAVMQSVGLMVGAFAQAQ</sequence>
<proteinExistence type="predicted"/>
<dbReference type="EMBL" id="ABJB010749008">
    <property type="status" value="NOT_ANNOTATED_CDS"/>
    <property type="molecule type" value="Genomic_DNA"/>
</dbReference>
<feature type="transmembrane region" description="Helical" evidence="6">
    <location>
        <begin position="49"/>
        <end position="70"/>
    </location>
</feature>
<dbReference type="Proteomes" id="UP000001555">
    <property type="component" value="Unassembled WGS sequence"/>
</dbReference>
<feature type="transmembrane region" description="Helical" evidence="6">
    <location>
        <begin position="123"/>
        <end position="149"/>
    </location>
</feature>
<evidence type="ECO:0000313" key="9">
    <source>
        <dbReference type="EnsemblMetazoa" id="ISCW014812-PA"/>
    </source>
</evidence>
<dbReference type="VEuPathDB" id="VectorBase:ISCW014812"/>
<dbReference type="InterPro" id="IPR013525">
    <property type="entry name" value="ABC2_TM"/>
</dbReference>
<evidence type="ECO:0000256" key="1">
    <source>
        <dbReference type="ARBA" id="ARBA00004141"/>
    </source>
</evidence>
<dbReference type="InterPro" id="IPR050352">
    <property type="entry name" value="ABCG_transporters"/>
</dbReference>
<evidence type="ECO:0000256" key="4">
    <source>
        <dbReference type="ARBA" id="ARBA00022989"/>
    </source>
</evidence>
<feature type="transmembrane region" description="Helical" evidence="6">
    <location>
        <begin position="82"/>
        <end position="111"/>
    </location>
</feature>
<feature type="non-terminal residue" evidence="8">
    <location>
        <position position="1"/>
    </location>
</feature>
<dbReference type="EMBL" id="ABJB010231736">
    <property type="status" value="NOT_ANNOTATED_CDS"/>
    <property type="molecule type" value="Genomic_DNA"/>
</dbReference>
<dbReference type="PaxDb" id="6945-B7QH90"/>
<accession>B7QH90</accession>
<feature type="non-terminal residue" evidence="8">
    <location>
        <position position="188"/>
    </location>
</feature>
<dbReference type="VEuPathDB" id="VectorBase:ISCI014812"/>
<dbReference type="EMBL" id="ABJB010785760">
    <property type="status" value="NOT_ANNOTATED_CDS"/>
    <property type="molecule type" value="Genomic_DNA"/>
</dbReference>
<dbReference type="PANTHER" id="PTHR48041">
    <property type="entry name" value="ABC TRANSPORTER G FAMILY MEMBER 28"/>
    <property type="match status" value="1"/>
</dbReference>
<keyword evidence="10" id="KW-1185">Reference proteome</keyword>
<evidence type="ECO:0000313" key="8">
    <source>
        <dbReference type="EMBL" id="EEC18212.1"/>
    </source>
</evidence>
<keyword evidence="4 6" id="KW-1133">Transmembrane helix</keyword>
<evidence type="ECO:0000313" key="10">
    <source>
        <dbReference type="Proteomes" id="UP000001555"/>
    </source>
</evidence>
<evidence type="ECO:0000256" key="2">
    <source>
        <dbReference type="ARBA" id="ARBA00022448"/>
    </source>
</evidence>